<dbReference type="AlphaFoldDB" id="A0A3M6U6W3"/>
<organism evidence="1 2">
    <name type="scientific">Pocillopora damicornis</name>
    <name type="common">Cauliflower coral</name>
    <name type="synonym">Millepora damicornis</name>
    <dbReference type="NCBI Taxonomy" id="46731"/>
    <lineage>
        <taxon>Eukaryota</taxon>
        <taxon>Metazoa</taxon>
        <taxon>Cnidaria</taxon>
        <taxon>Anthozoa</taxon>
        <taxon>Hexacorallia</taxon>
        <taxon>Scleractinia</taxon>
        <taxon>Astrocoeniina</taxon>
        <taxon>Pocilloporidae</taxon>
        <taxon>Pocillopora</taxon>
    </lineage>
</organism>
<dbReference type="Proteomes" id="UP000275408">
    <property type="component" value="Unassembled WGS sequence"/>
</dbReference>
<comment type="caution">
    <text evidence="1">The sequence shown here is derived from an EMBL/GenBank/DDBJ whole genome shotgun (WGS) entry which is preliminary data.</text>
</comment>
<evidence type="ECO:0000313" key="1">
    <source>
        <dbReference type="EMBL" id="RMX49405.1"/>
    </source>
</evidence>
<sequence length="109" mass="12416">MRSVFEGVPLNVEKCQEQLQSYYDTFITKDVIRVEQVLTKSLGVTIDDKLCWNCHIEKLTIKIACGIGDMKRVSNLIPQATLLLIYQDLAQSHFDYCSTVWGACEKIAE</sequence>
<dbReference type="OrthoDB" id="5947836at2759"/>
<keyword evidence="2" id="KW-1185">Reference proteome</keyword>
<proteinExistence type="predicted"/>
<protein>
    <submittedName>
        <fullName evidence="1">Uncharacterized protein</fullName>
    </submittedName>
</protein>
<accession>A0A3M6U6W3</accession>
<dbReference type="STRING" id="46731.A0A3M6U6W3"/>
<dbReference type="EMBL" id="RCHS01002144">
    <property type="protein sequence ID" value="RMX49405.1"/>
    <property type="molecule type" value="Genomic_DNA"/>
</dbReference>
<reference evidence="1 2" key="1">
    <citation type="journal article" date="2018" name="Sci. Rep.">
        <title>Comparative analysis of the Pocillopora damicornis genome highlights role of immune system in coral evolution.</title>
        <authorList>
            <person name="Cunning R."/>
            <person name="Bay R.A."/>
            <person name="Gillette P."/>
            <person name="Baker A.C."/>
            <person name="Traylor-Knowles N."/>
        </authorList>
    </citation>
    <scope>NUCLEOTIDE SEQUENCE [LARGE SCALE GENOMIC DNA]</scope>
    <source>
        <strain evidence="1">RSMAS</strain>
        <tissue evidence="1">Whole animal</tissue>
    </source>
</reference>
<gene>
    <name evidence="1" type="ORF">pdam_00022304</name>
</gene>
<name>A0A3M6U6W3_POCDA</name>
<evidence type="ECO:0000313" key="2">
    <source>
        <dbReference type="Proteomes" id="UP000275408"/>
    </source>
</evidence>